<dbReference type="SUPFAM" id="SSF51735">
    <property type="entry name" value="NAD(P)-binding Rossmann-fold domains"/>
    <property type="match status" value="1"/>
</dbReference>
<protein>
    <recommendedName>
        <fullName evidence="4">NAD(P)-binding domain-containing protein</fullName>
    </recommendedName>
</protein>
<dbReference type="Gene3D" id="3.40.50.720">
    <property type="entry name" value="NAD(P)-binding Rossmann-like Domain"/>
    <property type="match status" value="1"/>
</dbReference>
<keyword evidence="3" id="KW-0560">Oxidoreductase</keyword>
<reference evidence="5 6" key="1">
    <citation type="journal article" date="2015" name="Genome Announc.">
        <title>Draft Genome Sequence and Gene Annotation of the Entomopathogenic Fungus Verticillium hemipterigenum.</title>
        <authorList>
            <person name="Horn F."/>
            <person name="Habel A."/>
            <person name="Scharf D.H."/>
            <person name="Dworschak J."/>
            <person name="Brakhage A.A."/>
            <person name="Guthke R."/>
            <person name="Hertweck C."/>
            <person name="Linde J."/>
        </authorList>
    </citation>
    <scope>NUCLEOTIDE SEQUENCE [LARGE SCALE GENOMIC DNA]</scope>
</reference>
<dbReference type="Pfam" id="PF13460">
    <property type="entry name" value="NAD_binding_10"/>
    <property type="match status" value="1"/>
</dbReference>
<comment type="similarity">
    <text evidence="1">Belongs to the NmrA-type oxidoreductase family. Isoflavone reductase subfamily.</text>
</comment>
<dbReference type="PANTHER" id="PTHR47706:SF8">
    <property type="entry name" value="NMRA-LIKE DOMAIN-CONTAINING PROTEIN"/>
    <property type="match status" value="1"/>
</dbReference>
<dbReference type="AlphaFoldDB" id="A0A0A1T8L5"/>
<dbReference type="InterPro" id="IPR051609">
    <property type="entry name" value="NmrA/Isoflavone_reductase-like"/>
</dbReference>
<evidence type="ECO:0000256" key="2">
    <source>
        <dbReference type="ARBA" id="ARBA00022857"/>
    </source>
</evidence>
<organism evidence="5 6">
    <name type="scientific">[Torrubiella] hemipterigena</name>
    <dbReference type="NCBI Taxonomy" id="1531966"/>
    <lineage>
        <taxon>Eukaryota</taxon>
        <taxon>Fungi</taxon>
        <taxon>Dikarya</taxon>
        <taxon>Ascomycota</taxon>
        <taxon>Pezizomycotina</taxon>
        <taxon>Sordariomycetes</taxon>
        <taxon>Hypocreomycetidae</taxon>
        <taxon>Hypocreales</taxon>
        <taxon>Clavicipitaceae</taxon>
        <taxon>Clavicipitaceae incertae sedis</taxon>
        <taxon>'Torrubiella' clade</taxon>
    </lineage>
</organism>
<dbReference type="Proteomes" id="UP000039046">
    <property type="component" value="Unassembled WGS sequence"/>
</dbReference>
<dbReference type="EMBL" id="CDHN01000001">
    <property type="protein sequence ID" value="CEJ82525.1"/>
    <property type="molecule type" value="Genomic_DNA"/>
</dbReference>
<dbReference type="PANTHER" id="PTHR47706">
    <property type="entry name" value="NMRA-LIKE FAMILY PROTEIN"/>
    <property type="match status" value="1"/>
</dbReference>
<proteinExistence type="inferred from homology"/>
<evidence type="ECO:0000313" key="5">
    <source>
        <dbReference type="EMBL" id="CEJ82525.1"/>
    </source>
</evidence>
<dbReference type="CDD" id="cd05259">
    <property type="entry name" value="PCBER_SDR_a"/>
    <property type="match status" value="1"/>
</dbReference>
<dbReference type="InterPro" id="IPR045312">
    <property type="entry name" value="PCBER-like"/>
</dbReference>
<sequence>MTATYASAQPAGFSNTITKVAIVGATGTIGAHITAALLQTGKHSITALTRNTANTNLPAGVTLAVIDYSSPDTITAALANHTLLIITLAPNAPPTTHSILVRAAAAAGIRYIIPNSYGGDITNTSMGSDTLLGPVAAAQRAEIEELGMHWIAVCCGFWYDYSLAGGEARFGFDFDKRAVTLYDEGDMAIPTSTLAQIGRAVAAVLSLKEMPDDEADSSLTLASFVDKGLYLKSFVVSQKDMLESVKRVTGTTDADWTVTKESSKKRYEEGMAMVKKGNMAGFGKLLYARGFYPDTYHNLLDKTQNDILGLPEENLDDATQDAVNLVPILAARAERMAN</sequence>
<accession>A0A0A1T8L5</accession>
<name>A0A0A1T8L5_9HYPO</name>
<dbReference type="InterPro" id="IPR036291">
    <property type="entry name" value="NAD(P)-bd_dom_sf"/>
</dbReference>
<keyword evidence="6" id="KW-1185">Reference proteome</keyword>
<dbReference type="OrthoDB" id="419598at2759"/>
<evidence type="ECO:0000313" key="6">
    <source>
        <dbReference type="Proteomes" id="UP000039046"/>
    </source>
</evidence>
<dbReference type="HOGENOM" id="CLU_044876_1_1_1"/>
<dbReference type="InterPro" id="IPR016040">
    <property type="entry name" value="NAD(P)-bd_dom"/>
</dbReference>
<dbReference type="GO" id="GO:0016491">
    <property type="term" value="F:oxidoreductase activity"/>
    <property type="evidence" value="ECO:0007669"/>
    <property type="project" value="UniProtKB-KW"/>
</dbReference>
<evidence type="ECO:0000256" key="1">
    <source>
        <dbReference type="ARBA" id="ARBA00005725"/>
    </source>
</evidence>
<evidence type="ECO:0000259" key="4">
    <source>
        <dbReference type="Pfam" id="PF13460"/>
    </source>
</evidence>
<evidence type="ECO:0000256" key="3">
    <source>
        <dbReference type="ARBA" id="ARBA00023002"/>
    </source>
</evidence>
<gene>
    <name evidence="5" type="ORF">VHEMI02584</name>
</gene>
<feature type="domain" description="NAD(P)-binding" evidence="4">
    <location>
        <begin position="24"/>
        <end position="157"/>
    </location>
</feature>
<keyword evidence="2" id="KW-0521">NADP</keyword>
<dbReference type="STRING" id="1531966.A0A0A1T8L5"/>